<comment type="similarity">
    <text evidence="2">Belongs to the DAMOX/DASOX family.</text>
</comment>
<dbReference type="InterPro" id="IPR006181">
    <property type="entry name" value="D-amino_acid_oxidase_CS"/>
</dbReference>
<evidence type="ECO:0000313" key="8">
    <source>
        <dbReference type="Proteomes" id="UP000008068"/>
    </source>
</evidence>
<dbReference type="HOGENOM" id="CLU_034311_0_2_1"/>
<feature type="domain" description="FAD dependent oxidoreductase" evidence="6">
    <location>
        <begin position="4"/>
        <end position="186"/>
    </location>
</feature>
<dbReference type="Gene3D" id="3.30.9.10">
    <property type="entry name" value="D-Amino Acid Oxidase, subunit A, domain 2"/>
    <property type="match status" value="2"/>
</dbReference>
<keyword evidence="4" id="KW-0274">FAD</keyword>
<evidence type="ECO:0000256" key="3">
    <source>
        <dbReference type="ARBA" id="ARBA00022630"/>
    </source>
</evidence>
<dbReference type="GO" id="GO:0003884">
    <property type="term" value="F:D-amino-acid oxidase activity"/>
    <property type="evidence" value="ECO:0007669"/>
    <property type="project" value="InterPro"/>
</dbReference>
<evidence type="ECO:0000313" key="7">
    <source>
        <dbReference type="EMBL" id="EGT49150.1"/>
    </source>
</evidence>
<dbReference type="AlphaFoldDB" id="G0N0V5"/>
<dbReference type="InterPro" id="IPR023209">
    <property type="entry name" value="DAO"/>
</dbReference>
<dbReference type="SUPFAM" id="SSF54373">
    <property type="entry name" value="FAD-linked reductases, C-terminal domain"/>
    <property type="match status" value="1"/>
</dbReference>
<dbReference type="OrthoDB" id="2015447at2759"/>
<keyword evidence="8" id="KW-1185">Reference proteome</keyword>
<accession>G0N0V5</accession>
<dbReference type="STRING" id="135651.G0N0V5"/>
<dbReference type="PANTHER" id="PTHR11530">
    <property type="entry name" value="D-AMINO ACID OXIDASE"/>
    <property type="match status" value="1"/>
</dbReference>
<feature type="domain" description="FAD dependent oxidoreductase" evidence="6">
    <location>
        <begin position="223"/>
        <end position="359"/>
    </location>
</feature>
<evidence type="ECO:0000259" key="6">
    <source>
        <dbReference type="Pfam" id="PF01266"/>
    </source>
</evidence>
<dbReference type="EMBL" id="GL379825">
    <property type="protein sequence ID" value="EGT49150.1"/>
    <property type="molecule type" value="Genomic_DNA"/>
</dbReference>
<dbReference type="GO" id="GO:0005737">
    <property type="term" value="C:cytoplasm"/>
    <property type="evidence" value="ECO:0007669"/>
    <property type="project" value="TreeGrafter"/>
</dbReference>
<sequence>MIPKIAVIGEGVIGCTSALQIAKAIPNSRITILHDKPFEKSCSAGPAGLFRIDYEENTEYGRASFAWFSHLYRTTKGAETGVKLVSGHIQSDNLESLKQQQRAYGDIVYNFRFLDDRERLDMFPEPSKHCIHHTAYASEGNKYVPYLKNLLLEQKVEFKQQEVKSLDEVADSGYDVIVNCAGLYAYMGSRVIMQHVNFPFLRTCEKSFSKCSKSSHVWLYGGKLAGDDDTCYPIRGVILEVDAPWHKHFNYRDFTTFTIPKENSVVIGSTKQDNRWDLEITDEDRNDILSRYIKLHPGMREPKILKEWSALRPGRKHVRIEAQKRTTEGKGKEYTVVHHYGHGSNGFTLGWGTAIEATKLVQKALGLM</sequence>
<dbReference type="SUPFAM" id="SSF51971">
    <property type="entry name" value="Nucleotide-binding domain"/>
    <property type="match status" value="1"/>
</dbReference>
<evidence type="ECO:0000256" key="4">
    <source>
        <dbReference type="ARBA" id="ARBA00022827"/>
    </source>
</evidence>
<keyword evidence="3" id="KW-0285">Flavoprotein</keyword>
<evidence type="ECO:0000256" key="2">
    <source>
        <dbReference type="ARBA" id="ARBA00006730"/>
    </source>
</evidence>
<keyword evidence="5" id="KW-0560">Oxidoreductase</keyword>
<dbReference type="InParanoid" id="G0N0V5"/>
<dbReference type="Gene3D" id="3.40.50.720">
    <property type="entry name" value="NAD(P)-binding Rossmann-like Domain"/>
    <property type="match status" value="2"/>
</dbReference>
<dbReference type="GO" id="GO:0019478">
    <property type="term" value="P:D-amino acid catabolic process"/>
    <property type="evidence" value="ECO:0007669"/>
    <property type="project" value="TreeGrafter"/>
</dbReference>
<evidence type="ECO:0000256" key="1">
    <source>
        <dbReference type="ARBA" id="ARBA00001974"/>
    </source>
</evidence>
<dbReference type="eggNOG" id="KOG3923">
    <property type="taxonomic scope" value="Eukaryota"/>
</dbReference>
<protein>
    <submittedName>
        <fullName evidence="7">CBN-DDO-2 protein</fullName>
    </submittedName>
</protein>
<dbReference type="PANTHER" id="PTHR11530:SF13">
    <property type="entry name" value="D-ASPARTATE OXIDASE 2"/>
    <property type="match status" value="1"/>
</dbReference>
<comment type="cofactor">
    <cofactor evidence="1">
        <name>FAD</name>
        <dbReference type="ChEBI" id="CHEBI:57692"/>
    </cofactor>
</comment>
<dbReference type="InterPro" id="IPR006076">
    <property type="entry name" value="FAD-dep_OxRdtase"/>
</dbReference>
<reference evidence="8" key="1">
    <citation type="submission" date="2011-07" db="EMBL/GenBank/DDBJ databases">
        <authorList>
            <consortium name="Caenorhabditis brenneri Sequencing and Analysis Consortium"/>
            <person name="Wilson R.K."/>
        </authorList>
    </citation>
    <scope>NUCLEOTIDE SEQUENCE [LARGE SCALE GENOMIC DNA]</scope>
    <source>
        <strain evidence="8">PB2801</strain>
    </source>
</reference>
<dbReference type="Proteomes" id="UP000008068">
    <property type="component" value="Unassembled WGS sequence"/>
</dbReference>
<organism evidence="8">
    <name type="scientific">Caenorhabditis brenneri</name>
    <name type="common">Nematode worm</name>
    <dbReference type="NCBI Taxonomy" id="135651"/>
    <lineage>
        <taxon>Eukaryota</taxon>
        <taxon>Metazoa</taxon>
        <taxon>Ecdysozoa</taxon>
        <taxon>Nematoda</taxon>
        <taxon>Chromadorea</taxon>
        <taxon>Rhabditida</taxon>
        <taxon>Rhabditina</taxon>
        <taxon>Rhabditomorpha</taxon>
        <taxon>Rhabditoidea</taxon>
        <taxon>Rhabditidae</taxon>
        <taxon>Peloderinae</taxon>
        <taxon>Caenorhabditis</taxon>
    </lineage>
</organism>
<proteinExistence type="inferred from homology"/>
<name>G0N0V5_CAEBE</name>
<evidence type="ECO:0000256" key="5">
    <source>
        <dbReference type="ARBA" id="ARBA00023002"/>
    </source>
</evidence>
<dbReference type="GO" id="GO:0071949">
    <property type="term" value="F:FAD binding"/>
    <property type="evidence" value="ECO:0007669"/>
    <property type="project" value="InterPro"/>
</dbReference>
<dbReference type="PROSITE" id="PS00677">
    <property type="entry name" value="DAO"/>
    <property type="match status" value="1"/>
</dbReference>
<gene>
    <name evidence="7" type="primary">Cbn-ddo-2</name>
    <name evidence="7" type="ORF">CAEBREN_10099</name>
</gene>
<dbReference type="Pfam" id="PF01266">
    <property type="entry name" value="DAO"/>
    <property type="match status" value="2"/>
</dbReference>